<keyword evidence="8" id="KW-0808">Transferase</keyword>
<accession>A0A9P0MXC3</accession>
<evidence type="ECO:0000256" key="14">
    <source>
        <dbReference type="ARBA" id="ARBA00023098"/>
    </source>
</evidence>
<evidence type="ECO:0000256" key="11">
    <source>
        <dbReference type="ARBA" id="ARBA00022898"/>
    </source>
</evidence>
<dbReference type="GO" id="GO:0005783">
    <property type="term" value="C:endoplasmic reticulum"/>
    <property type="evidence" value="ECO:0007669"/>
    <property type="project" value="UniProtKB-SubCell"/>
</dbReference>
<proteinExistence type="inferred from homology"/>
<dbReference type="FunFam" id="3.40.640.10:FF:000047">
    <property type="entry name" value="serine palmitoyltransferase 2 isoform X1"/>
    <property type="match status" value="1"/>
</dbReference>
<reference evidence="21" key="1">
    <citation type="submission" date="2022-01" db="EMBL/GenBank/DDBJ databases">
        <authorList>
            <person name="King R."/>
        </authorList>
    </citation>
    <scope>NUCLEOTIDE SEQUENCE</scope>
</reference>
<dbReference type="AlphaFoldDB" id="A0A9P0MXC3"/>
<evidence type="ECO:0000256" key="4">
    <source>
        <dbReference type="ARBA" id="ARBA00004760"/>
    </source>
</evidence>
<dbReference type="EC" id="2.3.1.50" evidence="7"/>
<evidence type="ECO:0000256" key="15">
    <source>
        <dbReference type="ARBA" id="ARBA00023136"/>
    </source>
</evidence>
<feature type="domain" description="Aminotransferase class I/classII large" evidence="20">
    <location>
        <begin position="217"/>
        <end position="574"/>
    </location>
</feature>
<evidence type="ECO:0000313" key="21">
    <source>
        <dbReference type="EMBL" id="CAH1407216.1"/>
    </source>
</evidence>
<gene>
    <name evidence="21" type="ORF">NEZAVI_LOCUS14994</name>
</gene>
<comment type="catalytic activity">
    <reaction evidence="17">
        <text>L-serine + hexadecanoyl-CoA + H(+) = 3-oxosphinganine + CO2 + CoA</text>
        <dbReference type="Rhea" id="RHEA:14761"/>
        <dbReference type="ChEBI" id="CHEBI:15378"/>
        <dbReference type="ChEBI" id="CHEBI:16526"/>
        <dbReference type="ChEBI" id="CHEBI:33384"/>
        <dbReference type="ChEBI" id="CHEBI:57287"/>
        <dbReference type="ChEBI" id="CHEBI:57379"/>
        <dbReference type="ChEBI" id="CHEBI:58299"/>
        <dbReference type="EC" id="2.3.1.50"/>
    </reaction>
</comment>
<feature type="transmembrane region" description="Helical" evidence="19">
    <location>
        <begin position="120"/>
        <end position="140"/>
    </location>
</feature>
<evidence type="ECO:0000256" key="3">
    <source>
        <dbReference type="ARBA" id="ARBA00004370"/>
    </source>
</evidence>
<keyword evidence="15 19" id="KW-0472">Membrane</keyword>
<dbReference type="SUPFAM" id="SSF53383">
    <property type="entry name" value="PLP-dependent transferases"/>
    <property type="match status" value="1"/>
</dbReference>
<evidence type="ECO:0000256" key="12">
    <source>
        <dbReference type="ARBA" id="ARBA00022919"/>
    </source>
</evidence>
<keyword evidence="9 19" id="KW-0812">Transmembrane</keyword>
<dbReference type="GO" id="GO:0030170">
    <property type="term" value="F:pyridoxal phosphate binding"/>
    <property type="evidence" value="ECO:0007669"/>
    <property type="project" value="InterPro"/>
</dbReference>
<evidence type="ECO:0000256" key="6">
    <source>
        <dbReference type="ARBA" id="ARBA00008392"/>
    </source>
</evidence>
<dbReference type="GO" id="GO:0046512">
    <property type="term" value="P:sphingosine biosynthetic process"/>
    <property type="evidence" value="ECO:0007669"/>
    <property type="project" value="TreeGrafter"/>
</dbReference>
<keyword evidence="10" id="KW-0256">Endoplasmic reticulum</keyword>
<evidence type="ECO:0000256" key="2">
    <source>
        <dbReference type="ARBA" id="ARBA00004240"/>
    </source>
</evidence>
<dbReference type="InterPro" id="IPR050087">
    <property type="entry name" value="AON_synthase_class-II"/>
</dbReference>
<dbReference type="InterPro" id="IPR001917">
    <property type="entry name" value="Aminotrans_II_pyridoxalP_BS"/>
</dbReference>
<evidence type="ECO:0000313" key="22">
    <source>
        <dbReference type="Proteomes" id="UP001152798"/>
    </source>
</evidence>
<dbReference type="OrthoDB" id="65434at2759"/>
<evidence type="ECO:0000256" key="17">
    <source>
        <dbReference type="ARBA" id="ARBA00048528"/>
    </source>
</evidence>
<dbReference type="GO" id="GO:0016020">
    <property type="term" value="C:membrane"/>
    <property type="evidence" value="ECO:0007669"/>
    <property type="project" value="UniProtKB-SubCell"/>
</dbReference>
<organism evidence="21 22">
    <name type="scientific">Nezara viridula</name>
    <name type="common">Southern green stink bug</name>
    <name type="synonym">Cimex viridulus</name>
    <dbReference type="NCBI Taxonomy" id="85310"/>
    <lineage>
        <taxon>Eukaryota</taxon>
        <taxon>Metazoa</taxon>
        <taxon>Ecdysozoa</taxon>
        <taxon>Arthropoda</taxon>
        <taxon>Hexapoda</taxon>
        <taxon>Insecta</taxon>
        <taxon>Pterygota</taxon>
        <taxon>Neoptera</taxon>
        <taxon>Paraneoptera</taxon>
        <taxon>Hemiptera</taxon>
        <taxon>Heteroptera</taxon>
        <taxon>Panheteroptera</taxon>
        <taxon>Pentatomomorpha</taxon>
        <taxon>Pentatomoidea</taxon>
        <taxon>Pentatomidae</taxon>
        <taxon>Pentatominae</taxon>
        <taxon>Nezara</taxon>
    </lineage>
</organism>
<comment type="subcellular location">
    <subcellularLocation>
        <location evidence="2">Endoplasmic reticulum</location>
    </subcellularLocation>
    <subcellularLocation>
        <location evidence="3">Membrane</location>
    </subcellularLocation>
</comment>
<evidence type="ECO:0000256" key="13">
    <source>
        <dbReference type="ARBA" id="ARBA00022989"/>
    </source>
</evidence>
<evidence type="ECO:0000256" key="19">
    <source>
        <dbReference type="SAM" id="Phobius"/>
    </source>
</evidence>
<evidence type="ECO:0000256" key="18">
    <source>
        <dbReference type="RuleBase" id="RU003693"/>
    </source>
</evidence>
<dbReference type="PROSITE" id="PS00599">
    <property type="entry name" value="AA_TRANSFER_CLASS_2"/>
    <property type="match status" value="1"/>
</dbReference>
<keyword evidence="22" id="KW-1185">Reference proteome</keyword>
<comment type="cofactor">
    <cofactor evidence="1 18">
        <name>pyridoxal 5'-phosphate</name>
        <dbReference type="ChEBI" id="CHEBI:597326"/>
    </cofactor>
</comment>
<keyword evidence="16" id="KW-0012">Acyltransferase</keyword>
<evidence type="ECO:0000256" key="9">
    <source>
        <dbReference type="ARBA" id="ARBA00022692"/>
    </source>
</evidence>
<dbReference type="CDD" id="cd06454">
    <property type="entry name" value="KBL_like"/>
    <property type="match status" value="1"/>
</dbReference>
<dbReference type="Proteomes" id="UP001152798">
    <property type="component" value="Chromosome 7"/>
</dbReference>
<evidence type="ECO:0000256" key="5">
    <source>
        <dbReference type="ARBA" id="ARBA00004991"/>
    </source>
</evidence>
<name>A0A9P0MXC3_NEZVI</name>
<keyword evidence="14" id="KW-0443">Lipid metabolism</keyword>
<comment type="pathway">
    <text evidence="4">Lipid metabolism; sphingolipid metabolism.</text>
</comment>
<dbReference type="InterPro" id="IPR015422">
    <property type="entry name" value="PyrdxlP-dep_Trfase_small"/>
</dbReference>
<comment type="pathway">
    <text evidence="5">Sphingolipid metabolism.</text>
</comment>
<comment type="similarity">
    <text evidence="6 18">Belongs to the class-II pyridoxal-phosphate-dependent aminotransferase family.</text>
</comment>
<protein>
    <recommendedName>
        <fullName evidence="7">serine C-palmitoyltransferase</fullName>
        <ecNumber evidence="7">2.3.1.50</ecNumber>
    </recommendedName>
</protein>
<dbReference type="Gene3D" id="3.40.640.10">
    <property type="entry name" value="Type I PLP-dependent aspartate aminotransferase-like (Major domain)"/>
    <property type="match status" value="1"/>
</dbReference>
<dbReference type="InterPro" id="IPR015424">
    <property type="entry name" value="PyrdxlP-dep_Trfase"/>
</dbReference>
<keyword evidence="13 19" id="KW-1133">Transmembrane helix</keyword>
<sequence>MTLNNISSNETAKNIKIKKRITNGIINEDKNGLSNCETAKSCPKPILNGTVPKNKKEGSSKVALFTAMKTYVKFHILMFLDYINQIFSRKVVPEKQRKLPTQNGTAHNVKVSKESFEQPALHTALMTYLGFYILMFLGYINQFFFAPKVAREKNREGYVPLYDNFEKFYLWYVYRRVRDCWNRPITSVPGAMVTVKERVTPDYGWTFVFTGREIPSLNLGSYNYLGFAESHSKCADDSIDTLHKYGWATCSSRHELGTNNLHVELEQLTARFLGVEAAITFGMGFATNSLNLPTLVSDGCLVMSDEKNHASLILGLRLSGALIRVFKHNNMKHLEKLLREAIVNGQPKTGKPWEKILIVVEGVYSMEGSIVKLPEVIALKKMYKAYLYVDEAHSIGALGPHGRGVVDYWGCDPQDIDVFMGTFTKSFGSAGGYIAGSKELIDHIRVHSHAACYASSMSPPVAQQIITSMKIIMGEDGTNEGINRIRQLKHNTRYFRKRLHQMGVIIYGNEDSPVVPLLVYLFSKIGGVVRGLAARKIATVGVGFPATPLMEGRIRFCLSAAHTKEQLDYALEQIDDIANELGLKYSQKPRCPRPIIYGSDDDLDATD</sequence>
<dbReference type="GO" id="GO:0004758">
    <property type="term" value="F:serine C-palmitoyltransferase activity"/>
    <property type="evidence" value="ECO:0007669"/>
    <property type="project" value="UniProtKB-EC"/>
</dbReference>
<dbReference type="GO" id="GO:0017059">
    <property type="term" value="C:serine palmitoyltransferase complex"/>
    <property type="evidence" value="ECO:0007669"/>
    <property type="project" value="TreeGrafter"/>
</dbReference>
<evidence type="ECO:0000256" key="16">
    <source>
        <dbReference type="ARBA" id="ARBA00023315"/>
    </source>
</evidence>
<dbReference type="GO" id="GO:0046513">
    <property type="term" value="P:ceramide biosynthetic process"/>
    <property type="evidence" value="ECO:0007669"/>
    <property type="project" value="TreeGrafter"/>
</dbReference>
<dbReference type="InterPro" id="IPR015421">
    <property type="entry name" value="PyrdxlP-dep_Trfase_major"/>
</dbReference>
<dbReference type="PANTHER" id="PTHR13693">
    <property type="entry name" value="CLASS II AMINOTRANSFERASE/8-AMINO-7-OXONONANOATE SYNTHASE"/>
    <property type="match status" value="1"/>
</dbReference>
<evidence type="ECO:0000256" key="8">
    <source>
        <dbReference type="ARBA" id="ARBA00022679"/>
    </source>
</evidence>
<keyword evidence="12" id="KW-0746">Sphingolipid metabolism</keyword>
<keyword evidence="11 18" id="KW-0663">Pyridoxal phosphate</keyword>
<dbReference type="PANTHER" id="PTHR13693:SF3">
    <property type="entry name" value="LD36009P"/>
    <property type="match status" value="1"/>
</dbReference>
<dbReference type="Pfam" id="PF00155">
    <property type="entry name" value="Aminotran_1_2"/>
    <property type="match status" value="1"/>
</dbReference>
<evidence type="ECO:0000256" key="1">
    <source>
        <dbReference type="ARBA" id="ARBA00001933"/>
    </source>
</evidence>
<dbReference type="EMBL" id="OV725083">
    <property type="protein sequence ID" value="CAH1407216.1"/>
    <property type="molecule type" value="Genomic_DNA"/>
</dbReference>
<dbReference type="InterPro" id="IPR004839">
    <property type="entry name" value="Aminotransferase_I/II_large"/>
</dbReference>
<evidence type="ECO:0000256" key="10">
    <source>
        <dbReference type="ARBA" id="ARBA00022824"/>
    </source>
</evidence>
<evidence type="ECO:0000256" key="7">
    <source>
        <dbReference type="ARBA" id="ARBA00013220"/>
    </source>
</evidence>
<dbReference type="Gene3D" id="3.90.1150.10">
    <property type="entry name" value="Aspartate Aminotransferase, domain 1"/>
    <property type="match status" value="1"/>
</dbReference>
<evidence type="ECO:0000259" key="20">
    <source>
        <dbReference type="Pfam" id="PF00155"/>
    </source>
</evidence>